<protein>
    <submittedName>
        <fullName evidence="10">Uncharacterized protein</fullName>
    </submittedName>
</protein>
<dbReference type="Proteomes" id="UP000738359">
    <property type="component" value="Unassembled WGS sequence"/>
</dbReference>
<evidence type="ECO:0000259" key="9">
    <source>
        <dbReference type="PROSITE" id="PS51082"/>
    </source>
</evidence>
<evidence type="ECO:0000256" key="1">
    <source>
        <dbReference type="ARBA" id="ARBA00004496"/>
    </source>
</evidence>
<dbReference type="SMART" id="SM00246">
    <property type="entry name" value="WH2"/>
    <property type="match status" value="1"/>
</dbReference>
<dbReference type="GO" id="GO:0005737">
    <property type="term" value="C:cytoplasm"/>
    <property type="evidence" value="ECO:0007669"/>
    <property type="project" value="UniProtKB-SubCell"/>
</dbReference>
<keyword evidence="11" id="KW-1185">Reference proteome</keyword>
<evidence type="ECO:0000256" key="3">
    <source>
        <dbReference type="ARBA" id="ARBA00022490"/>
    </source>
</evidence>
<feature type="region of interest" description="Disordered" evidence="5">
    <location>
        <begin position="140"/>
        <end position="164"/>
    </location>
</feature>
<feature type="domain" description="DH" evidence="8">
    <location>
        <begin position="583"/>
        <end position="768"/>
    </location>
</feature>
<evidence type="ECO:0000256" key="4">
    <source>
        <dbReference type="PROSITE-ProRule" id="PRU00192"/>
    </source>
</evidence>
<organism evidence="10 11">
    <name type="scientific">Mortierella alpina</name>
    <name type="common">Oleaginous fungus</name>
    <name type="synonym">Mortierella renispora</name>
    <dbReference type="NCBI Taxonomy" id="64518"/>
    <lineage>
        <taxon>Eukaryota</taxon>
        <taxon>Fungi</taxon>
        <taxon>Fungi incertae sedis</taxon>
        <taxon>Mucoromycota</taxon>
        <taxon>Mortierellomycotina</taxon>
        <taxon>Mortierellomycetes</taxon>
        <taxon>Mortierellales</taxon>
        <taxon>Mortierellaceae</taxon>
        <taxon>Mortierella</taxon>
    </lineage>
</organism>
<dbReference type="Gene3D" id="2.30.29.30">
    <property type="entry name" value="Pleckstrin-homology domain (PH domain)/Phosphotyrosine-binding domain (PTB)"/>
    <property type="match status" value="1"/>
</dbReference>
<dbReference type="SUPFAM" id="SSF50044">
    <property type="entry name" value="SH3-domain"/>
    <property type="match status" value="3"/>
</dbReference>
<feature type="domain" description="SH3" evidence="6">
    <location>
        <begin position="180"/>
        <end position="245"/>
    </location>
</feature>
<evidence type="ECO:0000256" key="2">
    <source>
        <dbReference type="ARBA" id="ARBA00022443"/>
    </source>
</evidence>
<dbReference type="OrthoDB" id="1716625at2759"/>
<dbReference type="CDD" id="cd00174">
    <property type="entry name" value="SH3"/>
    <property type="match status" value="1"/>
</dbReference>
<dbReference type="SUPFAM" id="SSF48065">
    <property type="entry name" value="DBL homology domain (DH-domain)"/>
    <property type="match status" value="1"/>
</dbReference>
<dbReference type="PROSITE" id="PS50002">
    <property type="entry name" value="SH3"/>
    <property type="match status" value="3"/>
</dbReference>
<dbReference type="InterPro" id="IPR003124">
    <property type="entry name" value="WH2_dom"/>
</dbReference>
<dbReference type="SUPFAM" id="SSF49562">
    <property type="entry name" value="C2 domain (Calcium/lipid-binding domain, CaLB)"/>
    <property type="match status" value="1"/>
</dbReference>
<evidence type="ECO:0000313" key="11">
    <source>
        <dbReference type="Proteomes" id="UP000738359"/>
    </source>
</evidence>
<dbReference type="PROSITE" id="PS50010">
    <property type="entry name" value="DH_2"/>
    <property type="match status" value="1"/>
</dbReference>
<dbReference type="SMART" id="SM00233">
    <property type="entry name" value="PH"/>
    <property type="match status" value="1"/>
</dbReference>
<feature type="compositionally biased region" description="Low complexity" evidence="5">
    <location>
        <begin position="152"/>
        <end position="164"/>
    </location>
</feature>
<dbReference type="Pfam" id="PF00621">
    <property type="entry name" value="RhoGEF"/>
    <property type="match status" value="1"/>
</dbReference>
<accession>A0A9P6JAC3</accession>
<feature type="region of interest" description="Disordered" evidence="5">
    <location>
        <begin position="380"/>
        <end position="564"/>
    </location>
</feature>
<feature type="compositionally biased region" description="Low complexity" evidence="5">
    <location>
        <begin position="545"/>
        <end position="564"/>
    </location>
</feature>
<dbReference type="GO" id="GO:0003779">
    <property type="term" value="F:actin binding"/>
    <property type="evidence" value="ECO:0007669"/>
    <property type="project" value="InterPro"/>
</dbReference>
<feature type="compositionally biased region" description="Acidic residues" evidence="5">
    <location>
        <begin position="411"/>
        <end position="433"/>
    </location>
</feature>
<proteinExistence type="predicted"/>
<feature type="domain" description="SH3" evidence="6">
    <location>
        <begin position="251"/>
        <end position="311"/>
    </location>
</feature>
<dbReference type="InterPro" id="IPR035899">
    <property type="entry name" value="DBL_dom_sf"/>
</dbReference>
<feature type="compositionally biased region" description="Polar residues" evidence="5">
    <location>
        <begin position="499"/>
        <end position="510"/>
    </location>
</feature>
<dbReference type="InterPro" id="IPR036028">
    <property type="entry name" value="SH3-like_dom_sf"/>
</dbReference>
<dbReference type="PANTHER" id="PTHR46006:SF6">
    <property type="entry name" value="INTERSECTIN-2 ISOFORM X1"/>
    <property type="match status" value="1"/>
</dbReference>
<evidence type="ECO:0000313" key="10">
    <source>
        <dbReference type="EMBL" id="KAF9965835.1"/>
    </source>
</evidence>
<feature type="domain" description="PH" evidence="7">
    <location>
        <begin position="807"/>
        <end position="960"/>
    </location>
</feature>
<dbReference type="PANTHER" id="PTHR46006">
    <property type="entry name" value="RHO GUANINE NUCLEOTIDE EXCHANGE FACTOR AT 64C, ISOFORM A"/>
    <property type="match status" value="1"/>
</dbReference>
<dbReference type="SMART" id="SM00325">
    <property type="entry name" value="RhoGEF"/>
    <property type="match status" value="1"/>
</dbReference>
<reference evidence="10" key="1">
    <citation type="journal article" date="2020" name="Fungal Divers.">
        <title>Resolving the Mortierellaceae phylogeny through synthesis of multi-gene phylogenetics and phylogenomics.</title>
        <authorList>
            <person name="Vandepol N."/>
            <person name="Liber J."/>
            <person name="Desiro A."/>
            <person name="Na H."/>
            <person name="Kennedy M."/>
            <person name="Barry K."/>
            <person name="Grigoriev I.V."/>
            <person name="Miller A.N."/>
            <person name="O'Donnell K."/>
            <person name="Stajich J.E."/>
            <person name="Bonito G."/>
        </authorList>
    </citation>
    <scope>NUCLEOTIDE SEQUENCE</scope>
    <source>
        <strain evidence="10">CK1249</strain>
    </source>
</reference>
<feature type="domain" description="WH2" evidence="9">
    <location>
        <begin position="3"/>
        <end position="20"/>
    </location>
</feature>
<gene>
    <name evidence="10" type="ORF">BGZ70_003982</name>
</gene>
<feature type="compositionally biased region" description="Polar residues" evidence="5">
    <location>
        <begin position="476"/>
        <end position="488"/>
    </location>
</feature>
<dbReference type="Pfam" id="PF00018">
    <property type="entry name" value="SH3_1"/>
    <property type="match status" value="1"/>
</dbReference>
<keyword evidence="2 4" id="KW-0728">SH3 domain</keyword>
<dbReference type="Gene3D" id="2.30.30.40">
    <property type="entry name" value="SH3 Domains"/>
    <property type="match status" value="3"/>
</dbReference>
<dbReference type="GO" id="GO:0005085">
    <property type="term" value="F:guanyl-nucleotide exchange factor activity"/>
    <property type="evidence" value="ECO:0007669"/>
    <property type="project" value="InterPro"/>
</dbReference>
<dbReference type="InterPro" id="IPR000219">
    <property type="entry name" value="DH_dom"/>
</dbReference>
<dbReference type="SUPFAM" id="SSF50729">
    <property type="entry name" value="PH domain-like"/>
    <property type="match status" value="1"/>
</dbReference>
<keyword evidence="3" id="KW-0963">Cytoplasm</keyword>
<feature type="compositionally biased region" description="Low complexity" evidence="5">
    <location>
        <begin position="434"/>
        <end position="459"/>
    </location>
</feature>
<evidence type="ECO:0000256" key="5">
    <source>
        <dbReference type="SAM" id="MobiDB-lite"/>
    </source>
</evidence>
<name>A0A9P6JAC3_MORAP</name>
<dbReference type="EMBL" id="JAAAHY010000216">
    <property type="protein sequence ID" value="KAF9965835.1"/>
    <property type="molecule type" value="Genomic_DNA"/>
</dbReference>
<feature type="region of interest" description="Disordered" evidence="5">
    <location>
        <begin position="28"/>
        <end position="64"/>
    </location>
</feature>
<sequence length="1094" mass="118735">AGARGALLSQIQSGIRLKKAVTKDKSVTKGVGRVMGEDSSAGPEDPSKGAAAETHIVSNSEQRPMGMPALGGLFAGGMPTLKKSPSVATGRLDAAADAYDSRRESTDWFGRLASHAPAENPPPTTSSAFISDIPVVPAATQAAQSIPRSEEPLPQAQQQQEPEAPIKVAEESLDDKVDFANGYRAKALWNYSAVAPDQVSLEADDFLRTFPSKEAGNVDWVYGVSEKDESIKGWLPKAYVQQVDDIVAETTEKFKAKVLFAYAAQNEGELSVQRGDIVEVMEKPDPQWWRAQSASGQTGVLPATYLEEYIEGQAPLVETPIAKAKVLYTYAGQTDEELSVDVGEEVDIMEKPDPLWWRVKSSRGDIGMLPATYLEELEGQSTSALDAVESGSEYESADDSSVEYPASDSNLDSDSDSDLDSDSELDSDTDSENTDAANMDAAATVPRRATPAIEIARASSSKHRPAPPRPAARSRTLNTPVLSTSAPSRPNALLRKQSEGSLSSHLSIPTGSASGSRQRSGSHSGAMTESQTHRGHNALTGALNRSASSSGGRSPSPSLLHAPSWVSSVETSVSQSLSGKEKKRQEAIHELITTEQVYLTYLYLVRDDFQQPLLDQGLISATESSTIFKEWSSLLELSQSIVDELTQRQESDQGVVLAVGDVINSHIVERAGCFMRYCANHREASVLLTRRMAESRLLMEFMKHAKSIPSCRGMDISSFLLQPLQRITRYPLLIKKILEYTEEDHIDHLLLTEALVSAESFLDRINEAIRSSETKQRLEEIQRRMPLGEMAEGVVLTSDTKYLGSRQILLEGHLRKAKSGRRLYGYLCNDLVLLFLPGRTPGALAKSPSHSSLSISASSSSLDVSSLSADRSGQRDGWTLYHAPIPVETLKVKADAQDDTKFTMLVTNTASLANAAQYSNVPSHLKSQSPSSAAQSMIHVKAGSAKERRAWLGALEKAIENLAKAPRGYGMRTSIRPPLAETMGTMTIRIHEGTLSSRDFGEQLFTTRPASTNNGFSGSFSILWRESVIFSVIKMSQVLDLKVMSSSPFSPDVFLGSAQVAFHTVVPFGERGTEVVVPIDQGLQVKLYMSYKAL</sequence>
<dbReference type="Pfam" id="PF16652">
    <property type="entry name" value="PH_13"/>
    <property type="match status" value="1"/>
</dbReference>
<evidence type="ECO:0000259" key="8">
    <source>
        <dbReference type="PROSITE" id="PS50010"/>
    </source>
</evidence>
<dbReference type="PROSITE" id="PS50003">
    <property type="entry name" value="PH_DOMAIN"/>
    <property type="match status" value="1"/>
</dbReference>
<feature type="domain" description="SH3" evidence="6">
    <location>
        <begin position="319"/>
        <end position="379"/>
    </location>
</feature>
<dbReference type="Gene3D" id="1.20.900.10">
    <property type="entry name" value="Dbl homology (DH) domain"/>
    <property type="match status" value="1"/>
</dbReference>
<comment type="caution">
    <text evidence="10">The sequence shown here is derived from an EMBL/GenBank/DDBJ whole genome shotgun (WGS) entry which is preliminary data.</text>
</comment>
<evidence type="ECO:0000259" key="7">
    <source>
        <dbReference type="PROSITE" id="PS50003"/>
    </source>
</evidence>
<dbReference type="CDD" id="cd00160">
    <property type="entry name" value="RhoGEF"/>
    <property type="match status" value="1"/>
</dbReference>
<dbReference type="SMART" id="SM00326">
    <property type="entry name" value="SH3"/>
    <property type="match status" value="3"/>
</dbReference>
<evidence type="ECO:0000259" key="6">
    <source>
        <dbReference type="PROSITE" id="PS50002"/>
    </source>
</evidence>
<dbReference type="Pfam" id="PF02205">
    <property type="entry name" value="WH2"/>
    <property type="match status" value="1"/>
</dbReference>
<dbReference type="InterPro" id="IPR001849">
    <property type="entry name" value="PH_domain"/>
</dbReference>
<dbReference type="GO" id="GO:0035025">
    <property type="term" value="P:positive regulation of Rho protein signal transduction"/>
    <property type="evidence" value="ECO:0007669"/>
    <property type="project" value="TreeGrafter"/>
</dbReference>
<comment type="subcellular location">
    <subcellularLocation>
        <location evidence="1">Cytoplasm</location>
    </subcellularLocation>
</comment>
<dbReference type="InterPro" id="IPR035892">
    <property type="entry name" value="C2_domain_sf"/>
</dbReference>
<dbReference type="PROSITE" id="PS51082">
    <property type="entry name" value="WH2"/>
    <property type="match status" value="1"/>
</dbReference>
<dbReference type="PRINTS" id="PR00452">
    <property type="entry name" value="SH3DOMAIN"/>
</dbReference>
<dbReference type="InterPro" id="IPR011993">
    <property type="entry name" value="PH-like_dom_sf"/>
</dbReference>
<dbReference type="Pfam" id="PF14604">
    <property type="entry name" value="SH3_9"/>
    <property type="match status" value="1"/>
</dbReference>
<feature type="compositionally biased region" description="Low complexity" evidence="5">
    <location>
        <begin position="511"/>
        <end position="526"/>
    </location>
</feature>
<feature type="non-terminal residue" evidence="10">
    <location>
        <position position="1"/>
    </location>
</feature>
<dbReference type="InterPro" id="IPR051480">
    <property type="entry name" value="Endocytic_GEF_Adapter"/>
</dbReference>
<dbReference type="InterPro" id="IPR001452">
    <property type="entry name" value="SH3_domain"/>
</dbReference>
<dbReference type="AlphaFoldDB" id="A0A9P6JAC3"/>